<dbReference type="GeneID" id="38112340"/>
<keyword evidence="2" id="KW-1185">Reference proteome</keyword>
<name>A0A3D8SV85_9EURO</name>
<dbReference type="RefSeq" id="XP_026607149.1">
    <property type="nucleotide sequence ID" value="XM_026743986.1"/>
</dbReference>
<dbReference type="OrthoDB" id="5398371at2759"/>
<evidence type="ECO:0008006" key="3">
    <source>
        <dbReference type="Google" id="ProtNLM"/>
    </source>
</evidence>
<evidence type="ECO:0000313" key="2">
    <source>
        <dbReference type="Proteomes" id="UP000256690"/>
    </source>
</evidence>
<comment type="caution">
    <text evidence="1">The sequence shown here is derived from an EMBL/GenBank/DDBJ whole genome shotgun (WGS) entry which is preliminary data.</text>
</comment>
<gene>
    <name evidence="1" type="ORF">DSM5745_01970</name>
</gene>
<sequence>MDSEYPPLPSSKVIEASTQDISLSDGEGVTQVSSGSETPNLVASAHVHDASYHNTQVIVSSGDLILEYASSSRAHTGTRTRWRVSSEGLMQSSPYFRALLDPNKFSEGRDFMKQRELRNLDVGSTANGDAGLSENHTSEQNAVPTMRLPDNHLSPRLGPDTVALFLQALSYTSFNDEEKKSFAAEARSQKPSFIADLIELADAFNSPDAVRDSLKRAGYTLGKPKLPMTRFTSAMLKLSESRIRQSIFIARFLNERTTFQMLTHALVVAGSRNWVNGLEGTEPGTPSWHYFSDGLEDELYYRRQSVLNTITDLQAHFLRIYGALEEPTLPKAGIFPSPSSVPRQYQCRCGLGNSSACDTFHLGQMTRFFSLRTKTIFIGSTLLDPDFNPDIEATDAESGSEAGTRPTDIASIISQLKQCPDYQIDSNHVACGIRRRFLPSLDCIEGFVGDERGLLGVNLSYWREQGSGCRGGGGGNWPHINGSWANRAHRRALVIDLRLARVTGIPLMSPGGLGAEYREEDARLLFTAKKRNWEA</sequence>
<accession>A0A3D8SV85</accession>
<proteinExistence type="predicted"/>
<protein>
    <recommendedName>
        <fullName evidence="3">BTB domain-containing protein</fullName>
    </recommendedName>
</protein>
<organism evidence="1 2">
    <name type="scientific">Aspergillus mulundensis</name>
    <dbReference type="NCBI Taxonomy" id="1810919"/>
    <lineage>
        <taxon>Eukaryota</taxon>
        <taxon>Fungi</taxon>
        <taxon>Dikarya</taxon>
        <taxon>Ascomycota</taxon>
        <taxon>Pezizomycotina</taxon>
        <taxon>Eurotiomycetes</taxon>
        <taxon>Eurotiomycetidae</taxon>
        <taxon>Eurotiales</taxon>
        <taxon>Aspergillaceae</taxon>
        <taxon>Aspergillus</taxon>
        <taxon>Aspergillus subgen. Nidulantes</taxon>
    </lineage>
</organism>
<dbReference type="AlphaFoldDB" id="A0A3D8SV85"/>
<dbReference type="Proteomes" id="UP000256690">
    <property type="component" value="Unassembled WGS sequence"/>
</dbReference>
<evidence type="ECO:0000313" key="1">
    <source>
        <dbReference type="EMBL" id="RDW90195.1"/>
    </source>
</evidence>
<dbReference type="EMBL" id="PVWQ01000002">
    <property type="protein sequence ID" value="RDW90195.1"/>
    <property type="molecule type" value="Genomic_DNA"/>
</dbReference>
<reference evidence="1 2" key="1">
    <citation type="journal article" date="2018" name="IMA Fungus">
        <title>IMA Genome-F 9: Draft genome sequence of Annulohypoxylon stygium, Aspergillus mulundensis, Berkeleyomyces basicola (syn. Thielaviopsis basicola), Ceratocystis smalleyi, two Cercospora beticola strains, Coleophoma cylindrospora, Fusarium fracticaudum, Phialophora cf. hyalina, and Morchella septimelata.</title>
        <authorList>
            <person name="Wingfield B.D."/>
            <person name="Bills G.F."/>
            <person name="Dong Y."/>
            <person name="Huang W."/>
            <person name="Nel W.J."/>
            <person name="Swalarsk-Parry B.S."/>
            <person name="Vaghefi N."/>
            <person name="Wilken P.M."/>
            <person name="An Z."/>
            <person name="de Beer Z.W."/>
            <person name="De Vos L."/>
            <person name="Chen L."/>
            <person name="Duong T.A."/>
            <person name="Gao Y."/>
            <person name="Hammerbacher A."/>
            <person name="Kikkert J.R."/>
            <person name="Li Y."/>
            <person name="Li H."/>
            <person name="Li K."/>
            <person name="Li Q."/>
            <person name="Liu X."/>
            <person name="Ma X."/>
            <person name="Naidoo K."/>
            <person name="Pethybridge S.J."/>
            <person name="Sun J."/>
            <person name="Steenkamp E.T."/>
            <person name="van der Nest M.A."/>
            <person name="van Wyk S."/>
            <person name="Wingfield M.J."/>
            <person name="Xiong C."/>
            <person name="Yue Q."/>
            <person name="Zhang X."/>
        </authorList>
    </citation>
    <scope>NUCLEOTIDE SEQUENCE [LARGE SCALE GENOMIC DNA]</scope>
    <source>
        <strain evidence="1 2">DSM 5745</strain>
    </source>
</reference>